<name>A0A6M8ERI3_9BACT</name>
<evidence type="ECO:0000256" key="1">
    <source>
        <dbReference type="SAM" id="Phobius"/>
    </source>
</evidence>
<dbReference type="EMBL" id="CP042652">
    <property type="protein sequence ID" value="QKE29881.1"/>
    <property type="molecule type" value="Genomic_DNA"/>
</dbReference>
<evidence type="ECO:0000313" key="2">
    <source>
        <dbReference type="EMBL" id="QKE29881.1"/>
    </source>
</evidence>
<keyword evidence="1" id="KW-0812">Transmembrane</keyword>
<proteinExistence type="predicted"/>
<dbReference type="RefSeq" id="WP_172128024.1">
    <property type="nucleotide sequence ID" value="NZ_CP042652.1"/>
</dbReference>
<keyword evidence="3" id="KW-1185">Reference proteome</keyword>
<keyword evidence="1" id="KW-0472">Membrane</keyword>
<protein>
    <submittedName>
        <fullName evidence="2">Uncharacterized protein</fullName>
    </submittedName>
</protein>
<dbReference type="AlphaFoldDB" id="A0A6M8ERI3"/>
<dbReference type="Proteomes" id="UP000503483">
    <property type="component" value="Chromosome"/>
</dbReference>
<evidence type="ECO:0000313" key="3">
    <source>
        <dbReference type="Proteomes" id="UP000503483"/>
    </source>
</evidence>
<feature type="transmembrane region" description="Helical" evidence="1">
    <location>
        <begin position="6"/>
        <end position="22"/>
    </location>
</feature>
<dbReference type="KEGG" id="paco:AACT_2818"/>
<keyword evidence="1" id="KW-1133">Transmembrane helix</keyword>
<organism evidence="2 3">
    <name type="scientific">Arcobacter acticola</name>
    <dbReference type="NCBI Taxonomy" id="1849015"/>
    <lineage>
        <taxon>Bacteria</taxon>
        <taxon>Pseudomonadati</taxon>
        <taxon>Campylobacterota</taxon>
        <taxon>Epsilonproteobacteria</taxon>
        <taxon>Campylobacterales</taxon>
        <taxon>Arcobacteraceae</taxon>
        <taxon>Arcobacter</taxon>
    </lineage>
</organism>
<sequence>MQTLFIILILFLISIFSVLLYFKTKKSRVDSLNSGECPTCKETKKTFFDKNTNTTFTQEVITSRVLKNHGCSGVIEVEYSCKNCGLKEVHSINSSSNCGI</sequence>
<reference evidence="2 3" key="1">
    <citation type="submission" date="2019-08" db="EMBL/GenBank/DDBJ databases">
        <title>Complete genome sequence of Arcobacter acticola.</title>
        <authorList>
            <person name="Miller W."/>
        </authorList>
    </citation>
    <scope>NUCLEOTIDE SEQUENCE [LARGE SCALE GENOMIC DNA]</scope>
    <source>
        <strain evidence="2 3">KCTC 52212</strain>
    </source>
</reference>
<accession>A0A6M8ERI3</accession>
<gene>
    <name evidence="2" type="ORF">AACT_2818</name>
</gene>